<dbReference type="InterPro" id="IPR001036">
    <property type="entry name" value="Acrflvin-R"/>
</dbReference>
<dbReference type="Gene3D" id="3.30.70.1440">
    <property type="entry name" value="Multidrug efflux transporter AcrB pore domain"/>
    <property type="match status" value="1"/>
</dbReference>
<dbReference type="Pfam" id="PF00873">
    <property type="entry name" value="ACR_tran"/>
    <property type="match status" value="1"/>
</dbReference>
<feature type="transmembrane region" description="Helical" evidence="1">
    <location>
        <begin position="524"/>
        <end position="546"/>
    </location>
</feature>
<reference evidence="2 3" key="1">
    <citation type="submission" date="2018-09" db="EMBL/GenBank/DDBJ databases">
        <authorList>
            <person name="Wang X."/>
            <person name="Du Z."/>
        </authorList>
    </citation>
    <scope>NUCLEOTIDE SEQUENCE [LARGE SCALE GENOMIC DNA]</scope>
    <source>
        <strain evidence="2 3">N3</strain>
    </source>
</reference>
<dbReference type="SUPFAM" id="SSF82866">
    <property type="entry name" value="Multidrug efflux transporter AcrB transmembrane domain"/>
    <property type="match status" value="2"/>
</dbReference>
<comment type="caution">
    <text evidence="2">The sequence shown here is derived from an EMBL/GenBank/DDBJ whole genome shotgun (WGS) entry which is preliminary data.</text>
</comment>
<evidence type="ECO:0000313" key="2">
    <source>
        <dbReference type="EMBL" id="RIW15796.1"/>
    </source>
</evidence>
<dbReference type="SUPFAM" id="SSF82714">
    <property type="entry name" value="Multidrug efflux transporter AcrB TolC docking domain, DN and DC subdomains"/>
    <property type="match status" value="2"/>
</dbReference>
<feature type="transmembrane region" description="Helical" evidence="1">
    <location>
        <begin position="459"/>
        <end position="481"/>
    </location>
</feature>
<feature type="transmembrane region" description="Helical" evidence="1">
    <location>
        <begin position="881"/>
        <end position="901"/>
    </location>
</feature>
<dbReference type="PANTHER" id="PTHR32063">
    <property type="match status" value="1"/>
</dbReference>
<dbReference type="SUPFAM" id="SSF82693">
    <property type="entry name" value="Multidrug efflux transporter AcrB pore domain, PN1, PN2, PC1 and PC2 subdomains"/>
    <property type="match status" value="3"/>
</dbReference>
<evidence type="ECO:0000313" key="3">
    <source>
        <dbReference type="Proteomes" id="UP000283522"/>
    </source>
</evidence>
<feature type="transmembrane region" description="Helical" evidence="1">
    <location>
        <begin position="427"/>
        <end position="447"/>
    </location>
</feature>
<proteinExistence type="predicted"/>
<dbReference type="OrthoDB" id="9798415at2"/>
<feature type="transmembrane region" description="Helical" evidence="1">
    <location>
        <begin position="12"/>
        <end position="30"/>
    </location>
</feature>
<dbReference type="Gene3D" id="3.30.70.1320">
    <property type="entry name" value="Multidrug efflux transporter AcrB pore domain like"/>
    <property type="match status" value="1"/>
</dbReference>
<feature type="transmembrane region" description="Helical" evidence="1">
    <location>
        <begin position="978"/>
        <end position="1000"/>
    </location>
</feature>
<feature type="transmembrane region" description="Helical" evidence="1">
    <location>
        <begin position="357"/>
        <end position="379"/>
    </location>
</feature>
<evidence type="ECO:0000256" key="1">
    <source>
        <dbReference type="SAM" id="Phobius"/>
    </source>
</evidence>
<keyword evidence="1" id="KW-1133">Transmembrane helix</keyword>
<feature type="transmembrane region" description="Helical" evidence="1">
    <location>
        <begin position="951"/>
        <end position="972"/>
    </location>
</feature>
<dbReference type="GO" id="GO:0005886">
    <property type="term" value="C:plasma membrane"/>
    <property type="evidence" value="ECO:0007669"/>
    <property type="project" value="TreeGrafter"/>
</dbReference>
<dbReference type="GO" id="GO:0042910">
    <property type="term" value="F:xenobiotic transmembrane transporter activity"/>
    <property type="evidence" value="ECO:0007669"/>
    <property type="project" value="TreeGrafter"/>
</dbReference>
<feature type="transmembrane region" description="Helical" evidence="1">
    <location>
        <begin position="907"/>
        <end position="930"/>
    </location>
</feature>
<dbReference type="AlphaFoldDB" id="A0A418PSE6"/>
<dbReference type="Gene3D" id="3.30.70.1430">
    <property type="entry name" value="Multidrug efflux transporter AcrB pore domain"/>
    <property type="match status" value="2"/>
</dbReference>
<feature type="transmembrane region" description="Helical" evidence="1">
    <location>
        <begin position="329"/>
        <end position="350"/>
    </location>
</feature>
<dbReference type="RefSeq" id="WP_119477732.1">
    <property type="nucleotide sequence ID" value="NZ_QXML01000004.1"/>
</dbReference>
<dbReference type="Proteomes" id="UP000283522">
    <property type="component" value="Unassembled WGS sequence"/>
</dbReference>
<dbReference type="PRINTS" id="PR00702">
    <property type="entry name" value="ACRIFLAVINRP"/>
</dbReference>
<dbReference type="EMBL" id="QXML01000004">
    <property type="protein sequence ID" value="RIW15796.1"/>
    <property type="molecule type" value="Genomic_DNA"/>
</dbReference>
<feature type="transmembrane region" description="Helical" evidence="1">
    <location>
        <begin position="385"/>
        <end position="406"/>
    </location>
</feature>
<dbReference type="Gene3D" id="1.20.1640.10">
    <property type="entry name" value="Multidrug efflux transporter AcrB transmembrane domain"/>
    <property type="match status" value="2"/>
</dbReference>
<dbReference type="PANTHER" id="PTHR32063:SF24">
    <property type="entry name" value="CATION EFFLUX SYSTEM (ACRB_ACRD_ACRF FAMILY)"/>
    <property type="match status" value="1"/>
</dbReference>
<accession>A0A418PSE6</accession>
<sequence>MKISEFAVKNYQFTLVIFLMTVAVGLTTFLNMPRSEDPVIEAPQFPVIVIYPGASPEDMEELVVDPLEEVIYELEDIKRIKTEIKDGVAVLFVEYNYNEDVNEKYQELVREVNTLRPDLPEDIFSIKINKVRPSDVNILQIALISENASRDNLKKYGERLQEELEKITELKKVNLFGLPDQIVRIDLRLDKIAEMNIPLNAILGSIQSELSNIPGGQVEAGSKSFNVKTSGNYTSAEEIAETIVYSVQGKTIQLKDVAEVRYDFEETKHITRLNGYRSIFVTAALKEGNNISTVQEKYLAAIEKVKSELPENIDLIIAFDQANYVNQRLSGLGSDFLIAIALVFITLLPLGNRASIIVMISIPLSLAIGLILLEALGYGLNQLSIVGLVVALGLLVDDSIVVVENIERWIREGYSKKEAALKATKQISLSVVGCTVTLIIAFLPLVFLPEGSGDFVRSLPMAVIMSVLASMLVSLTIIPFLSTWMLKDKDQAHSNKIFDLFQKGIHLSYAPVLEKALQKPVRTLVIAGVIFTLSMGLFPVIGFSLFPPSEKPQFLINITTPLQSNLGTTDEVAKKVEKELLQVPELMNFATNVGKGNPRIYYNEIPENERTDYAQLFVQLDPNTSPPRKMEIISELKAKFADFAGAKVEVKNFEQGPPVTAPVEVRLSGENLDTLRNLAAKVENMLKDTPGTIYVNNPVANLKTDIRVAIQKEKARQLGVNIVDVDRTVRLALAGLNLGTFTDPSGQERSLIVTSPRPEKATLESFEGLYINNQQGVGIPLSQIADLRLESSTLTIDHFNKVRSVSVTAFVDQNFLSDRVIQEVLTTMEGIQLPEGYSYAMGGEFETRQESFAGFNTVIIVTVFLFIAVLILLFKTFKSTIIVLSVIPLGMVGALIALWITGNSLSFVAIIGLIALAGIEVKTSILLVDFTNQLRQEGKPLDAAIREAGEIRFLPIVLTTITAIGGLIPVALSTNPLISPLAIVLIGGLISSTLLSRIVTPVMYKLLPPKV</sequence>
<dbReference type="InterPro" id="IPR027463">
    <property type="entry name" value="AcrB_DN_DC_subdom"/>
</dbReference>
<dbReference type="Gene3D" id="3.30.2090.10">
    <property type="entry name" value="Multidrug efflux transporter AcrB TolC docking domain, DN and DC subdomains"/>
    <property type="match status" value="2"/>
</dbReference>
<protein>
    <submittedName>
        <fullName evidence="2">Efflux RND transporter permease subunit</fullName>
    </submittedName>
</protein>
<name>A0A418PSE6_9BACT</name>
<keyword evidence="1" id="KW-0472">Membrane</keyword>
<feature type="transmembrane region" description="Helical" evidence="1">
    <location>
        <begin position="852"/>
        <end position="874"/>
    </location>
</feature>
<organism evidence="2 3">
    <name type="scientific">Algoriphagus lacus</name>
    <dbReference type="NCBI Taxonomy" id="2056311"/>
    <lineage>
        <taxon>Bacteria</taxon>
        <taxon>Pseudomonadati</taxon>
        <taxon>Bacteroidota</taxon>
        <taxon>Cytophagia</taxon>
        <taxon>Cytophagales</taxon>
        <taxon>Cyclobacteriaceae</taxon>
        <taxon>Algoriphagus</taxon>
    </lineage>
</organism>
<keyword evidence="3" id="KW-1185">Reference proteome</keyword>
<gene>
    <name evidence="2" type="ORF">D0X99_10255</name>
</gene>
<keyword evidence="1" id="KW-0812">Transmembrane</keyword>